<dbReference type="SUPFAM" id="SSF56317">
    <property type="entry name" value="Carbon-nitrogen hydrolase"/>
    <property type="match status" value="1"/>
</dbReference>
<comment type="caution">
    <text evidence="2">The sequence shown here is derived from an EMBL/GenBank/DDBJ whole genome shotgun (WGS) entry which is preliminary data.</text>
</comment>
<sequence>MRVAIAQMNTHTGALSETCERMLAYACRAQEGDADLVIYPAPTLTGLMALSDATIDDFLGDLFTALQALAEKLPIPALIPVVVQKDGELLQEAMFLRKGHVTPLRLAAEIAHLSALTRGSLTDAAAKMMGFGDLSFDLPCFEMQDFSIGVAFTYQELNAWKDTDQSADILLYLSSLGYILHDKNTAMGLHAENSRFVSDTNELGTWIVAANPVGLYGTHVYIGSSFVMTPDGRLTSCGKAFEEDLIFSDLSKPSDTDTSVAESSVTDTPVTDVFATGASVSAADEPANKAHQETLNTYDTTDVAWKALQLGLTQAVIQGGFEGVAVLLDNSLNAHVVEALAKSVLNEKQVYIQKLHAHGRLEKNVEYARLAAVACEKNLLVLATENKTDIALNPSGVHATGSLYILGDFYLSEVRDLVEPASLGRETEFQEAPSMVSGLDGDMTPFADETERDAFVDHVLTQMLEGNKSVRSLLLSVEHPKVAERVCEAFQKNTFARQSMRPILTFSKHSIVEESFPLFSMWRDTRASEVPRQDTSTLFDGLRSSAEHTFSNSVPDQMEAPSPESVQEILEYLREFSGLEGAGVMFGVPKMWRGPFSEN</sequence>
<dbReference type="PROSITE" id="PS50263">
    <property type="entry name" value="CN_HYDROLASE"/>
    <property type="match status" value="1"/>
</dbReference>
<dbReference type="Pfam" id="PF00795">
    <property type="entry name" value="CN_hydrolase"/>
    <property type="match status" value="1"/>
</dbReference>
<evidence type="ECO:0000313" key="3">
    <source>
        <dbReference type="Proteomes" id="UP000051927"/>
    </source>
</evidence>
<dbReference type="EMBL" id="JQCP01000001">
    <property type="protein sequence ID" value="KRO02992.1"/>
    <property type="molecule type" value="Genomic_DNA"/>
</dbReference>
<dbReference type="GeneID" id="84904183"/>
<name>A0ABR5Q146_9ACTN</name>
<keyword evidence="3" id="KW-1185">Reference proteome</keyword>
<organism evidence="2 3">
    <name type="scientific">Lancefieldella rimae</name>
    <dbReference type="NCBI Taxonomy" id="1383"/>
    <lineage>
        <taxon>Bacteria</taxon>
        <taxon>Bacillati</taxon>
        <taxon>Actinomycetota</taxon>
        <taxon>Coriobacteriia</taxon>
        <taxon>Coriobacteriales</taxon>
        <taxon>Atopobiaceae</taxon>
        <taxon>Lancefieldella</taxon>
    </lineage>
</organism>
<dbReference type="InterPro" id="IPR036526">
    <property type="entry name" value="C-N_Hydrolase_sf"/>
</dbReference>
<protein>
    <submittedName>
        <fullName evidence="2">Hydrolase, carbon-nitrogen family</fullName>
    </submittedName>
</protein>
<dbReference type="Gene3D" id="3.40.50.620">
    <property type="entry name" value="HUPs"/>
    <property type="match status" value="1"/>
</dbReference>
<proteinExistence type="predicted"/>
<dbReference type="RefSeq" id="WP_003148772.1">
    <property type="nucleotide sequence ID" value="NZ_JQCP01000001.1"/>
</dbReference>
<dbReference type="GO" id="GO:0016787">
    <property type="term" value="F:hydrolase activity"/>
    <property type="evidence" value="ECO:0007669"/>
    <property type="project" value="UniProtKB-KW"/>
</dbReference>
<evidence type="ECO:0000259" key="1">
    <source>
        <dbReference type="PROSITE" id="PS50263"/>
    </source>
</evidence>
<evidence type="ECO:0000313" key="2">
    <source>
        <dbReference type="EMBL" id="KRO02992.1"/>
    </source>
</evidence>
<accession>A0ABR5Q146</accession>
<dbReference type="InterPro" id="IPR014729">
    <property type="entry name" value="Rossmann-like_a/b/a_fold"/>
</dbReference>
<dbReference type="InterPro" id="IPR003010">
    <property type="entry name" value="C-N_Hydrolase"/>
</dbReference>
<dbReference type="Gene3D" id="3.60.110.10">
    <property type="entry name" value="Carbon-nitrogen hydrolase"/>
    <property type="match status" value="1"/>
</dbReference>
<keyword evidence="2" id="KW-0378">Hydrolase</keyword>
<reference evidence="2 3" key="1">
    <citation type="journal article" date="2015" name="Genome Announc.">
        <title>Expanding the biotechnology potential of lactobacilli through comparative genomics of 213 strains and associated genera.</title>
        <authorList>
            <person name="Sun Z."/>
            <person name="Harris H.M."/>
            <person name="McCann A."/>
            <person name="Guo C."/>
            <person name="Argimon S."/>
            <person name="Zhang W."/>
            <person name="Yang X."/>
            <person name="Jeffery I.B."/>
            <person name="Cooney J.C."/>
            <person name="Kagawa T.F."/>
            <person name="Liu W."/>
            <person name="Song Y."/>
            <person name="Salvetti E."/>
            <person name="Wrobel A."/>
            <person name="Rasinkangas P."/>
            <person name="Parkhill J."/>
            <person name="Rea M.C."/>
            <person name="O'Sullivan O."/>
            <person name="Ritari J."/>
            <person name="Douillard F.P."/>
            <person name="Paul Ross R."/>
            <person name="Yang R."/>
            <person name="Briner A.E."/>
            <person name="Felis G.E."/>
            <person name="de Vos W.M."/>
            <person name="Barrangou R."/>
            <person name="Klaenhammer T.R."/>
            <person name="Caufield P.W."/>
            <person name="Cui Y."/>
            <person name="Zhang H."/>
            <person name="O'Toole P.W."/>
        </authorList>
    </citation>
    <scope>NUCLEOTIDE SEQUENCE [LARGE SCALE GENOMIC DNA]</scope>
    <source>
        <strain evidence="2 3">DSM 7090</strain>
    </source>
</reference>
<feature type="domain" description="CN hydrolase" evidence="1">
    <location>
        <begin position="1"/>
        <end position="252"/>
    </location>
</feature>
<gene>
    <name evidence="2" type="ORF">IV60_GL000167</name>
</gene>
<dbReference type="Proteomes" id="UP000051927">
    <property type="component" value="Unassembled WGS sequence"/>
</dbReference>